<reference evidence="8 10" key="1">
    <citation type="journal article" date="2019" name="Emerg. Microbes Infect.">
        <title>Comprehensive subspecies identification of 175 nontuberculous mycobacteria species based on 7547 genomic profiles.</title>
        <authorList>
            <person name="Matsumoto Y."/>
            <person name="Kinjo T."/>
            <person name="Motooka D."/>
            <person name="Nabeya D."/>
            <person name="Jung N."/>
            <person name="Uechi K."/>
            <person name="Horii T."/>
            <person name="Iida T."/>
            <person name="Fujita J."/>
            <person name="Nakamura S."/>
        </authorList>
    </citation>
    <scope>NUCLEOTIDE SEQUENCE [LARGE SCALE GENOMIC DNA]</scope>
    <source>
        <strain evidence="8 10">JCM 13573</strain>
    </source>
</reference>
<dbReference type="EMBL" id="BLKU01000005">
    <property type="protein sequence ID" value="GFG66659.1"/>
    <property type="molecule type" value="Genomic_DNA"/>
</dbReference>
<feature type="compositionally biased region" description="Low complexity" evidence="6">
    <location>
        <begin position="503"/>
        <end position="518"/>
    </location>
</feature>
<evidence type="ECO:0000256" key="6">
    <source>
        <dbReference type="SAM" id="MobiDB-lite"/>
    </source>
</evidence>
<dbReference type="InterPro" id="IPR002104">
    <property type="entry name" value="Integrase_catalytic"/>
</dbReference>
<evidence type="ECO:0000256" key="3">
    <source>
        <dbReference type="ARBA" id="ARBA00022578"/>
    </source>
</evidence>
<dbReference type="InterPro" id="IPR011010">
    <property type="entry name" value="DNA_brk_join_enz"/>
</dbReference>
<evidence type="ECO:0000313" key="10">
    <source>
        <dbReference type="Proteomes" id="UP000465306"/>
    </source>
</evidence>
<keyword evidence="4" id="KW-0238">DNA-binding</keyword>
<organism evidence="8 10">
    <name type="scientific">Mycobacterium kubicae</name>
    <dbReference type="NCBI Taxonomy" id="120959"/>
    <lineage>
        <taxon>Bacteria</taxon>
        <taxon>Bacillati</taxon>
        <taxon>Actinomycetota</taxon>
        <taxon>Actinomycetes</taxon>
        <taxon>Mycobacteriales</taxon>
        <taxon>Mycobacteriaceae</taxon>
        <taxon>Mycobacterium</taxon>
        <taxon>Mycobacterium simiae complex</taxon>
    </lineage>
</organism>
<dbReference type="NCBIfam" id="NF033543">
    <property type="entry name" value="transpos_IS256"/>
    <property type="match status" value="1"/>
</dbReference>
<evidence type="ECO:0000256" key="1">
    <source>
        <dbReference type="ARBA" id="ARBA00002190"/>
    </source>
</evidence>
<gene>
    <name evidence="8" type="ORF">MKUB_40090</name>
    <name evidence="9" type="ORF">MKUB_41490</name>
</gene>
<comment type="caution">
    <text evidence="8">The sequence shown here is derived from an EMBL/GenBank/DDBJ whole genome shotgun (WGS) entry which is preliminary data.</text>
</comment>
<dbReference type="PROSITE" id="PS51898">
    <property type="entry name" value="TYR_RECOMBINASE"/>
    <property type="match status" value="1"/>
</dbReference>
<dbReference type="InterPro" id="IPR013762">
    <property type="entry name" value="Integrase-like_cat_sf"/>
</dbReference>
<dbReference type="InterPro" id="IPR001207">
    <property type="entry name" value="Transposase_mutator"/>
</dbReference>
<comment type="similarity">
    <text evidence="2">Belongs to the transposase mutator family.</text>
</comment>
<keyword evidence="10" id="KW-1185">Reference proteome</keyword>
<evidence type="ECO:0000256" key="5">
    <source>
        <dbReference type="ARBA" id="ARBA00023172"/>
    </source>
</evidence>
<comment type="function">
    <text evidence="1">Required for the transposition of the insertion element.</text>
</comment>
<name>A0ABQ1BS41_9MYCO</name>
<feature type="compositionally biased region" description="Gly residues" evidence="6">
    <location>
        <begin position="406"/>
        <end position="416"/>
    </location>
</feature>
<dbReference type="Gene3D" id="1.10.443.10">
    <property type="entry name" value="Intergrase catalytic core"/>
    <property type="match status" value="1"/>
</dbReference>
<feature type="domain" description="Tyr recombinase" evidence="7">
    <location>
        <begin position="536"/>
        <end position="630"/>
    </location>
</feature>
<dbReference type="PROSITE" id="PS01007">
    <property type="entry name" value="TRANSPOSASE_MUTATOR"/>
    <property type="match status" value="1"/>
</dbReference>
<evidence type="ECO:0000256" key="2">
    <source>
        <dbReference type="ARBA" id="ARBA00010961"/>
    </source>
</evidence>
<reference evidence="8" key="2">
    <citation type="submission" date="2020-02" db="EMBL/GenBank/DDBJ databases">
        <authorList>
            <person name="Matsumoto Y."/>
            <person name="Kinjo T."/>
            <person name="Motooka D."/>
            <person name="Nabeya D."/>
            <person name="Jung N."/>
            <person name="Uechi K."/>
            <person name="Horii T."/>
            <person name="Iida T."/>
            <person name="Fujita J."/>
            <person name="Nakamura S."/>
        </authorList>
    </citation>
    <scope>NUCLEOTIDE SEQUENCE</scope>
    <source>
        <strain evidence="8">JCM 13573</strain>
    </source>
</reference>
<keyword evidence="3" id="KW-0815">Transposition</keyword>
<dbReference type="PANTHER" id="PTHR33217">
    <property type="entry name" value="TRANSPOSASE FOR INSERTION SEQUENCE ELEMENT IS1081"/>
    <property type="match status" value="1"/>
</dbReference>
<evidence type="ECO:0000313" key="9">
    <source>
        <dbReference type="EMBL" id="GFG66659.1"/>
    </source>
</evidence>
<dbReference type="EMBL" id="BLKU01000005">
    <property type="protein sequence ID" value="GFG66519.1"/>
    <property type="molecule type" value="Genomic_DNA"/>
</dbReference>
<proteinExistence type="inferred from homology"/>
<dbReference type="PANTHER" id="PTHR33217:SF7">
    <property type="entry name" value="TRANSPOSASE FOR INSERTION SEQUENCE ELEMENT IS1081"/>
    <property type="match status" value="1"/>
</dbReference>
<keyword evidence="5" id="KW-0233">DNA recombination</keyword>
<dbReference type="SUPFAM" id="SSF56349">
    <property type="entry name" value="DNA breaking-rejoining enzymes"/>
    <property type="match status" value="1"/>
</dbReference>
<accession>A0ABQ1BS41</accession>
<evidence type="ECO:0000313" key="8">
    <source>
        <dbReference type="EMBL" id="GFG66519.1"/>
    </source>
</evidence>
<sequence length="630" mass="68404">MTIAHDIDLSAVLAERLTTTHPDVLRELLAAFIHALMGAEADAVCGAGYGQRSSERTNSRNGYRHREFDTRAGTLDLAIPKLRQGSYFPDWLLERRKRAERALTTVVATCYLLGVSTRRMDKLVETLGITSLSKSQVSVMAKELDAAVEAFRTRPLDAGPYTFMAADALVLKVREAGRVVNVHALIATGVNAEGYREILGIDVTTAEDGAGWLTFLRSLTARGLSGVRLVTSDAHAGLVAAIGATLPGASWQRCRTHYATNLMAITPKSSWPWVRTLLHSVFDQPDAGSVAAQYDRIIDALADKLPKVADHLEDARADLLAFTAFPNKFGGRSGPTTHYPLTGSPGTRFGLQREVHAQALSTDGCCLHLGGGRRSGDAGTQERQRICPGGRLGRAGRGERVSQPFGGTGVQRGHGAGLRIRRRQFEPVPRPASGRARRGRCAVGVRLDRLARRPPNGPAHRRSPLVDPPAASTVNRRVAAVRALFEYLVMTGVCTDNPVPSPRRGQGLRQSQRGLLGHLGPGRARSGGRLVRQPQRLPESLSTNDVDAFLATLATHRDRAMVLVMLLGGLRSAEARGLLLADVDMGRRRLRVIGKGGKERHVPVDAAFFTELAAYLRWERPPGWRRRSAS</sequence>
<feature type="compositionally biased region" description="Basic and acidic residues" evidence="6">
    <location>
        <begin position="374"/>
        <end position="385"/>
    </location>
</feature>
<evidence type="ECO:0000259" key="7">
    <source>
        <dbReference type="PROSITE" id="PS51898"/>
    </source>
</evidence>
<dbReference type="Pfam" id="PF00872">
    <property type="entry name" value="Transposase_mut"/>
    <property type="match status" value="1"/>
</dbReference>
<feature type="region of interest" description="Disordered" evidence="6">
    <location>
        <begin position="373"/>
        <end position="416"/>
    </location>
</feature>
<dbReference type="Pfam" id="PF00589">
    <property type="entry name" value="Phage_integrase"/>
    <property type="match status" value="1"/>
</dbReference>
<evidence type="ECO:0000256" key="4">
    <source>
        <dbReference type="ARBA" id="ARBA00023125"/>
    </source>
</evidence>
<feature type="region of interest" description="Disordered" evidence="6">
    <location>
        <begin position="498"/>
        <end position="530"/>
    </location>
</feature>
<dbReference type="Proteomes" id="UP000465306">
    <property type="component" value="Unassembled WGS sequence"/>
</dbReference>
<protein>
    <recommendedName>
        <fullName evidence="7">Tyr recombinase domain-containing protein</fullName>
    </recommendedName>
</protein>